<feature type="transmembrane region" description="Helical" evidence="6">
    <location>
        <begin position="6"/>
        <end position="30"/>
    </location>
</feature>
<evidence type="ECO:0000256" key="4">
    <source>
        <dbReference type="ARBA" id="ARBA00022989"/>
    </source>
</evidence>
<evidence type="ECO:0000313" key="8">
    <source>
        <dbReference type="Proteomes" id="UP000184127"/>
    </source>
</evidence>
<protein>
    <recommendedName>
        <fullName evidence="9">DUF445 domain-containing protein</fullName>
    </recommendedName>
</protein>
<evidence type="ECO:0000256" key="3">
    <source>
        <dbReference type="ARBA" id="ARBA00022692"/>
    </source>
</evidence>
<evidence type="ECO:0000256" key="5">
    <source>
        <dbReference type="ARBA" id="ARBA00023136"/>
    </source>
</evidence>
<dbReference type="AlphaFoldDB" id="A0A1M4WPY7"/>
<keyword evidence="5 6" id="KW-0472">Membrane</keyword>
<evidence type="ECO:0000313" key="7">
    <source>
        <dbReference type="EMBL" id="SHE83237.1"/>
    </source>
</evidence>
<accession>A0A1M4WPY7</accession>
<evidence type="ECO:0008006" key="9">
    <source>
        <dbReference type="Google" id="ProtNLM"/>
    </source>
</evidence>
<keyword evidence="3 6" id="KW-0812">Transmembrane</keyword>
<sequence length="199" mass="22802">MQFLTRMLFLAFVGAAIGWFTNFVAVKMLFKPLKPIKILGIEVQGLIPKRKYEIAKSVGEIVEKELLSFNELWDKLLTEENRKFLLSNLDLKVKGVTENKFPSFLPKAIKEMISNYIGDIINREVEVFLNFPPNEVVEIISKKLKISEIVEEKIKSFKLEKLEDVVIKIAHSELYMIEIMGGVLGFLIGVLQAIVIQFL</sequence>
<keyword evidence="8" id="KW-1185">Reference proteome</keyword>
<dbReference type="PANTHER" id="PTHR35791">
    <property type="entry name" value="UPF0754 MEMBRANE PROTEIN YHEB"/>
    <property type="match status" value="1"/>
</dbReference>
<reference evidence="8" key="1">
    <citation type="submission" date="2016-11" db="EMBL/GenBank/DDBJ databases">
        <authorList>
            <person name="Varghese N."/>
            <person name="Submissions S."/>
        </authorList>
    </citation>
    <scope>NUCLEOTIDE SEQUENCE [LARGE SCALE GENOMIC DNA]</scope>
    <source>
        <strain evidence="8">DSM 18761</strain>
    </source>
</reference>
<evidence type="ECO:0000256" key="6">
    <source>
        <dbReference type="SAM" id="Phobius"/>
    </source>
</evidence>
<proteinExistence type="inferred from homology"/>
<dbReference type="GO" id="GO:0012505">
    <property type="term" value="C:endomembrane system"/>
    <property type="evidence" value="ECO:0007669"/>
    <property type="project" value="UniProtKB-SubCell"/>
</dbReference>
<dbReference type="RefSeq" id="WP_072968364.1">
    <property type="nucleotide sequence ID" value="NZ_FQUR01000010.1"/>
</dbReference>
<dbReference type="InterPro" id="IPR007383">
    <property type="entry name" value="DUF445"/>
</dbReference>
<feature type="transmembrane region" description="Helical" evidence="6">
    <location>
        <begin position="174"/>
        <end position="198"/>
    </location>
</feature>
<dbReference type="PANTHER" id="PTHR35791:SF1">
    <property type="entry name" value="UPF0754 MEMBRANE PROTEIN YHEB"/>
    <property type="match status" value="1"/>
</dbReference>
<organism evidence="7 8">
    <name type="scientific">Thermoanaerobacter uzonensis DSM 18761</name>
    <dbReference type="NCBI Taxonomy" id="1123369"/>
    <lineage>
        <taxon>Bacteria</taxon>
        <taxon>Bacillati</taxon>
        <taxon>Bacillota</taxon>
        <taxon>Clostridia</taxon>
        <taxon>Thermoanaerobacterales</taxon>
        <taxon>Thermoanaerobacteraceae</taxon>
        <taxon>Thermoanaerobacter</taxon>
    </lineage>
</organism>
<gene>
    <name evidence="7" type="ORF">SAMN02745195_01245</name>
</gene>
<dbReference type="Proteomes" id="UP000184127">
    <property type="component" value="Unassembled WGS sequence"/>
</dbReference>
<name>A0A1M4WPY7_9THEO</name>
<evidence type="ECO:0000256" key="2">
    <source>
        <dbReference type="ARBA" id="ARBA00008053"/>
    </source>
</evidence>
<dbReference type="EMBL" id="FQUR01000010">
    <property type="protein sequence ID" value="SHE83237.1"/>
    <property type="molecule type" value="Genomic_DNA"/>
</dbReference>
<dbReference type="Pfam" id="PF04286">
    <property type="entry name" value="DUF445"/>
    <property type="match status" value="2"/>
</dbReference>
<comment type="similarity">
    <text evidence="2">Belongs to the UPF0754 family.</text>
</comment>
<keyword evidence="4 6" id="KW-1133">Transmembrane helix</keyword>
<evidence type="ECO:0000256" key="1">
    <source>
        <dbReference type="ARBA" id="ARBA00004308"/>
    </source>
</evidence>
<comment type="subcellular location">
    <subcellularLocation>
        <location evidence="1">Endomembrane system</location>
    </subcellularLocation>
</comment>